<name>A0A8S5QQY9_9CAUD</name>
<dbReference type="Gene3D" id="3.10.450.40">
    <property type="match status" value="1"/>
</dbReference>
<proteinExistence type="predicted"/>
<sequence length="113" mass="13132">MERDVILNSKLIKNIDFAPATALEEIMQNVRTILMTVKFSVPLDRDFGIEGDIVDSPLDESAQAQLQAEIFDALRRYEHRVEVVQIQFKVDEKKGVMWPVVRIKIKEEYINEI</sequence>
<evidence type="ECO:0000313" key="2">
    <source>
        <dbReference type="EMBL" id="DAE21235.1"/>
    </source>
</evidence>
<dbReference type="EMBL" id="BK015710">
    <property type="protein sequence ID" value="DAE21235.1"/>
    <property type="molecule type" value="Genomic_DNA"/>
</dbReference>
<feature type="domain" description="IraD/Gp25-like" evidence="1">
    <location>
        <begin position="23"/>
        <end position="105"/>
    </location>
</feature>
<protein>
    <submittedName>
        <fullName evidence="2">Baseplate assembly protein</fullName>
    </submittedName>
</protein>
<dbReference type="InterPro" id="IPR007048">
    <property type="entry name" value="IraD/Gp25-like"/>
</dbReference>
<reference evidence="2" key="1">
    <citation type="journal article" date="2021" name="Proc. Natl. Acad. Sci. U.S.A.">
        <title>A Catalog of Tens of Thousands of Viruses from Human Metagenomes Reveals Hidden Associations with Chronic Diseases.</title>
        <authorList>
            <person name="Tisza M.J."/>
            <person name="Buck C.B."/>
        </authorList>
    </citation>
    <scope>NUCLEOTIDE SEQUENCE</scope>
    <source>
        <strain evidence="2">CtkvU4</strain>
    </source>
</reference>
<dbReference type="Pfam" id="PF04965">
    <property type="entry name" value="GPW_gp25"/>
    <property type="match status" value="1"/>
</dbReference>
<dbReference type="SUPFAM" id="SSF160719">
    <property type="entry name" value="gpW/gp25-like"/>
    <property type="match status" value="1"/>
</dbReference>
<evidence type="ECO:0000259" key="1">
    <source>
        <dbReference type="Pfam" id="PF04965"/>
    </source>
</evidence>
<accession>A0A8S5QQY9</accession>
<organism evidence="2">
    <name type="scientific">Caudovirales sp. ctkvU4</name>
    <dbReference type="NCBI Taxonomy" id="2826783"/>
    <lineage>
        <taxon>Viruses</taxon>
        <taxon>Duplodnaviria</taxon>
        <taxon>Heunggongvirae</taxon>
        <taxon>Uroviricota</taxon>
        <taxon>Caudoviricetes</taxon>
    </lineage>
</organism>